<proteinExistence type="predicted"/>
<evidence type="ECO:0000259" key="3">
    <source>
        <dbReference type="PROSITE" id="PS50157"/>
    </source>
</evidence>
<feature type="compositionally biased region" description="Basic and acidic residues" evidence="2">
    <location>
        <begin position="198"/>
        <end position="208"/>
    </location>
</feature>
<feature type="domain" description="C2H2-type" evidence="3">
    <location>
        <begin position="54"/>
        <end position="81"/>
    </location>
</feature>
<dbReference type="Proteomes" id="UP000799777">
    <property type="component" value="Unassembled WGS sequence"/>
</dbReference>
<accession>A0A9P4HI10</accession>
<dbReference type="SUPFAM" id="SSF57667">
    <property type="entry name" value="beta-beta-alpha zinc fingers"/>
    <property type="match status" value="1"/>
</dbReference>
<keyword evidence="1" id="KW-0862">Zinc</keyword>
<keyword evidence="1" id="KW-0863">Zinc-finger</keyword>
<protein>
    <recommendedName>
        <fullName evidence="3">C2H2-type domain-containing protein</fullName>
    </recommendedName>
</protein>
<dbReference type="SMART" id="SM00355">
    <property type="entry name" value="ZnF_C2H2"/>
    <property type="match status" value="2"/>
</dbReference>
<dbReference type="Gene3D" id="3.30.160.60">
    <property type="entry name" value="Classic Zinc Finger"/>
    <property type="match status" value="1"/>
</dbReference>
<dbReference type="InterPro" id="IPR013087">
    <property type="entry name" value="Znf_C2H2_type"/>
</dbReference>
<comment type="caution">
    <text evidence="4">The sequence shown here is derived from an EMBL/GenBank/DDBJ whole genome shotgun (WGS) entry which is preliminary data.</text>
</comment>
<dbReference type="AlphaFoldDB" id="A0A9P4HI10"/>
<keyword evidence="5" id="KW-1185">Reference proteome</keyword>
<organism evidence="4 5">
    <name type="scientific">Setomelanomma holmii</name>
    <dbReference type="NCBI Taxonomy" id="210430"/>
    <lineage>
        <taxon>Eukaryota</taxon>
        <taxon>Fungi</taxon>
        <taxon>Dikarya</taxon>
        <taxon>Ascomycota</taxon>
        <taxon>Pezizomycotina</taxon>
        <taxon>Dothideomycetes</taxon>
        <taxon>Pleosporomycetidae</taxon>
        <taxon>Pleosporales</taxon>
        <taxon>Pleosporineae</taxon>
        <taxon>Phaeosphaeriaceae</taxon>
        <taxon>Setomelanomma</taxon>
    </lineage>
</organism>
<feature type="compositionally biased region" description="Polar residues" evidence="2">
    <location>
        <begin position="152"/>
        <end position="173"/>
    </location>
</feature>
<evidence type="ECO:0000313" key="5">
    <source>
        <dbReference type="Proteomes" id="UP000799777"/>
    </source>
</evidence>
<sequence length="241" mass="27921">MIPIKIRRRENHHPKYRCNWCQKTFQDEAALDKHTKSTGERVLDFTEQRCVPFFRCEWCDAGFDTNADLSEHMRREVLTRGLTYLECLSSPNNSQTEDMKEYTLYESKVLGDGHAVHQTYPQAPTFFRLPQYHEEEFQTHYVRDMVDEDNETASVKSSASKDQYTVLSGQDTTQIEDNDAQYARESDGQETISIDSDELSRSSSRSDEASPLAHVLSVNLYSLKNVDDEEGSRSHLSDDWR</sequence>
<dbReference type="OrthoDB" id="654211at2759"/>
<keyword evidence="1" id="KW-0479">Metal-binding</keyword>
<reference evidence="4" key="1">
    <citation type="journal article" date="2020" name="Stud. Mycol.">
        <title>101 Dothideomycetes genomes: a test case for predicting lifestyles and emergence of pathogens.</title>
        <authorList>
            <person name="Haridas S."/>
            <person name="Albert R."/>
            <person name="Binder M."/>
            <person name="Bloem J."/>
            <person name="Labutti K."/>
            <person name="Salamov A."/>
            <person name="Andreopoulos B."/>
            <person name="Baker S."/>
            <person name="Barry K."/>
            <person name="Bills G."/>
            <person name="Bluhm B."/>
            <person name="Cannon C."/>
            <person name="Castanera R."/>
            <person name="Culley D."/>
            <person name="Daum C."/>
            <person name="Ezra D."/>
            <person name="Gonzalez J."/>
            <person name="Henrissat B."/>
            <person name="Kuo A."/>
            <person name="Liang C."/>
            <person name="Lipzen A."/>
            <person name="Lutzoni F."/>
            <person name="Magnuson J."/>
            <person name="Mondo S."/>
            <person name="Nolan M."/>
            <person name="Ohm R."/>
            <person name="Pangilinan J."/>
            <person name="Park H.-J."/>
            <person name="Ramirez L."/>
            <person name="Alfaro M."/>
            <person name="Sun H."/>
            <person name="Tritt A."/>
            <person name="Yoshinaga Y."/>
            <person name="Zwiers L.-H."/>
            <person name="Turgeon B."/>
            <person name="Goodwin S."/>
            <person name="Spatafora J."/>
            <person name="Crous P."/>
            <person name="Grigoriev I."/>
        </authorList>
    </citation>
    <scope>NUCLEOTIDE SEQUENCE</scope>
    <source>
        <strain evidence="4">CBS 110217</strain>
    </source>
</reference>
<gene>
    <name evidence="4" type="ORF">EK21DRAFT_107112</name>
</gene>
<dbReference type="EMBL" id="ML978157">
    <property type="protein sequence ID" value="KAF2035591.1"/>
    <property type="molecule type" value="Genomic_DNA"/>
</dbReference>
<feature type="domain" description="C2H2-type" evidence="3">
    <location>
        <begin position="16"/>
        <end position="36"/>
    </location>
</feature>
<dbReference type="InterPro" id="IPR036236">
    <property type="entry name" value="Znf_C2H2_sf"/>
</dbReference>
<evidence type="ECO:0000256" key="1">
    <source>
        <dbReference type="PROSITE-ProRule" id="PRU00042"/>
    </source>
</evidence>
<evidence type="ECO:0000313" key="4">
    <source>
        <dbReference type="EMBL" id="KAF2035591.1"/>
    </source>
</evidence>
<dbReference type="GO" id="GO:0008270">
    <property type="term" value="F:zinc ion binding"/>
    <property type="evidence" value="ECO:0007669"/>
    <property type="project" value="UniProtKB-KW"/>
</dbReference>
<evidence type="ECO:0000256" key="2">
    <source>
        <dbReference type="SAM" id="MobiDB-lite"/>
    </source>
</evidence>
<name>A0A9P4HI10_9PLEO</name>
<dbReference type="PROSITE" id="PS50157">
    <property type="entry name" value="ZINC_FINGER_C2H2_2"/>
    <property type="match status" value="2"/>
</dbReference>
<dbReference type="Pfam" id="PF00096">
    <property type="entry name" value="zf-C2H2"/>
    <property type="match status" value="2"/>
</dbReference>
<feature type="region of interest" description="Disordered" evidence="2">
    <location>
        <begin position="152"/>
        <end position="211"/>
    </location>
</feature>